<gene>
    <name evidence="8" type="ORF">LSALG_LOCUS34714</name>
</gene>
<dbReference type="Proteomes" id="UP001177003">
    <property type="component" value="Chromosome 8"/>
</dbReference>
<dbReference type="InterPro" id="IPR011989">
    <property type="entry name" value="ARM-like"/>
</dbReference>
<dbReference type="SUPFAM" id="SSF48371">
    <property type="entry name" value="ARM repeat"/>
    <property type="match status" value="2"/>
</dbReference>
<evidence type="ECO:0000259" key="7">
    <source>
        <dbReference type="SMART" id="SM01036"/>
    </source>
</evidence>
<keyword evidence="9" id="KW-1185">Reference proteome</keyword>
<evidence type="ECO:0000313" key="9">
    <source>
        <dbReference type="Proteomes" id="UP001177003"/>
    </source>
</evidence>
<evidence type="ECO:0000256" key="6">
    <source>
        <dbReference type="ARBA" id="ARBA00023274"/>
    </source>
</evidence>
<dbReference type="GO" id="GO:0030515">
    <property type="term" value="F:snoRNA binding"/>
    <property type="evidence" value="ECO:0007669"/>
    <property type="project" value="TreeGrafter"/>
</dbReference>
<keyword evidence="6" id="KW-0687">Ribonucleoprotein</keyword>
<dbReference type="InterPro" id="IPR021150">
    <property type="entry name" value="Ubiq_cyt_c_chap"/>
</dbReference>
<dbReference type="InterPro" id="IPR016024">
    <property type="entry name" value="ARM-type_fold"/>
</dbReference>
<dbReference type="EMBL" id="OX465084">
    <property type="protein sequence ID" value="CAI9295788.1"/>
    <property type="molecule type" value="Genomic_DNA"/>
</dbReference>
<evidence type="ECO:0000256" key="4">
    <source>
        <dbReference type="ARBA" id="ARBA00022552"/>
    </source>
</evidence>
<comment type="similarity">
    <text evidence="2">Belongs to the HEATR1/UTP10 family.</text>
</comment>
<dbReference type="Pfam" id="PF12397">
    <property type="entry name" value="U3snoRNP10"/>
    <property type="match status" value="1"/>
</dbReference>
<dbReference type="GO" id="GO:0030686">
    <property type="term" value="C:90S preribosome"/>
    <property type="evidence" value="ECO:0007669"/>
    <property type="project" value="TreeGrafter"/>
</dbReference>
<dbReference type="PANTHER" id="PTHR13457:SF1">
    <property type="entry name" value="HEAT REPEAT-CONTAINING PROTEIN 1"/>
    <property type="match status" value="1"/>
</dbReference>
<dbReference type="InterPro" id="IPR022125">
    <property type="entry name" value="U3snoRNP10_N"/>
</dbReference>
<feature type="domain" description="BP28 C-terminal" evidence="7">
    <location>
        <begin position="1813"/>
        <end position="1982"/>
    </location>
</feature>
<dbReference type="Gene3D" id="1.25.10.10">
    <property type="entry name" value="Leucine-rich Repeat Variant"/>
    <property type="match status" value="2"/>
</dbReference>
<dbReference type="PANTHER" id="PTHR13457">
    <property type="entry name" value="BAP28"/>
    <property type="match status" value="1"/>
</dbReference>
<dbReference type="Pfam" id="PF23243">
    <property type="entry name" value="HEAT_HEATR1"/>
    <property type="match status" value="1"/>
</dbReference>
<dbReference type="GO" id="GO:0034455">
    <property type="term" value="C:t-UTP complex"/>
    <property type="evidence" value="ECO:0007669"/>
    <property type="project" value="TreeGrafter"/>
</dbReference>
<dbReference type="InterPro" id="IPR056384">
    <property type="entry name" value="ARM_At3g06530"/>
</dbReference>
<evidence type="ECO:0000256" key="3">
    <source>
        <dbReference type="ARBA" id="ARBA00022517"/>
    </source>
</evidence>
<evidence type="ECO:0000256" key="2">
    <source>
        <dbReference type="ARBA" id="ARBA00010559"/>
    </source>
</evidence>
<dbReference type="GO" id="GO:0000462">
    <property type="term" value="P:maturation of SSU-rRNA from tricistronic rRNA transcript (SSU-rRNA, 5.8S rRNA, LSU-rRNA)"/>
    <property type="evidence" value="ECO:0007669"/>
    <property type="project" value="TreeGrafter"/>
</dbReference>
<dbReference type="GO" id="GO:0045943">
    <property type="term" value="P:positive regulation of transcription by RNA polymerase I"/>
    <property type="evidence" value="ECO:0007669"/>
    <property type="project" value="TreeGrafter"/>
</dbReference>
<dbReference type="SMART" id="SM01036">
    <property type="entry name" value="BP28CT"/>
    <property type="match status" value="1"/>
</dbReference>
<keyword evidence="4" id="KW-0698">rRNA processing</keyword>
<reference evidence="8" key="1">
    <citation type="submission" date="2023-04" db="EMBL/GenBank/DDBJ databases">
        <authorList>
            <person name="Vijverberg K."/>
            <person name="Xiong W."/>
            <person name="Schranz E."/>
        </authorList>
    </citation>
    <scope>NUCLEOTIDE SEQUENCE</scope>
</reference>
<dbReference type="InterPro" id="IPR040191">
    <property type="entry name" value="UTP10"/>
</dbReference>
<dbReference type="Pfam" id="PF03981">
    <property type="entry name" value="Ubiq_cyt_C_chap"/>
    <property type="match status" value="1"/>
</dbReference>
<dbReference type="Pfam" id="PF24477">
    <property type="entry name" value="ARM_At3g06530"/>
    <property type="match status" value="1"/>
</dbReference>
<sequence length="2451" mass="275535">MATSIASQLQAIRSIVKADTDPLKRPFTRPSILFDAKEAADIDLDTLFNLALSGLEGLVSLDERFVNYKNDLFTHKSRELDRELMGVEDNNHINASISSYLRLLSGHFKLPSALRTLEYLIRRYKIHVYNIDELILCALPYHDTHVFVRIVQLIDTGNGKWRFLEGVKISGAPPPRKVIVQQCMRDMGVLETLCTYASPTKKLQPTRPVISFCTAVIIEVLGSLTVIDTDAVKRVLPFVVSGLQTHSKANIDHKAGALMIVGLLANRSQLSPNLVKTLIRSIADVAREDVEQSTDLHLFRVSFMALVNVVQLQSVEVLPKKVVDILKDIRDLAGVLSGLTKEFNIDKFLGVFLESLMEYTHDDDSCLKVLLSMIKAVPVNVLVGRLVTKLLSTCMKLSKKGNKESLSAPVKGSKVKQILLSINEHYPVELREAVQSFLKDVEMNSKKDSFTYEILCKTLDGGLDSSFPLSDSKIWFGLEHPQARVRRATVMSLDADPMIGDKSANSQKLQTVNDALLRRLYDDDLSVVQAALSMGRLSEFISNTNLLDGLQKVFKRCISILVSKASNDTTLAADVSMSCLEHVISRFQGSEEYSKELAAMIFPLVLVMPKTQRINIKALDAAKQLKWPLYQKLASTSVSGKKLAHTSTSALNMENMDVMAESFLANPNEYMQWFVGYCHDLELSKTLFFLILLHSVMKSQKDLGQFSAIYESCFPVVTKEWEKLEMAGVGVATDESNRRMVDNDCKTFLGQMYDVKLEELNAEILISIFWRLLEAFFATAVDDENKKQNVILRDLFSFFASHSKVVFKKHLHHLVANQKSSPARFLSSLFTDEGVADAVQKESLHSFAFYCSHLEEEIRLENEVDEGLLLQLPVEFPSVLVPLSSDHQEIRVAAMSCIEGLLTLWPHVSLSGGKNGRSAIWSHFLGDLLALMVQHKKLILSDKNFLPDFFTTLLSSTHHSMLVPQSVGERFDRPTKDNILKFILGSALSLCPFGMLKVLSLVKGLGSQVMLVKELNSLLSELLERRSHDKSHQILSKTEVQILCLLLECCTKLTSATGGPAVESYILKALQVDRSYSEDQSIIQPCVTVLRCLNSSLYGSFKSETQELLFQELVCLFRSYNGDIQNAARIALLQIKISTSMVQHMLDYVLEKSSPLTGTPHGKKKKKVTTQLKPNDVGHTRCSKLTFLSSLLDILLLKKDIDNRSDLIQPLFKHLTIVFMDKEWIQEAVKQDQELLEASADVSQSTDVTMCYIQQNLLSVLEDISNSLMPNDEAAQSFDIKLLLNCTRSTNDPTTRNHVFSLLSSVSKVLPDRILDRILDILTVICESAVTQWDSHSKKVFEDLISTIVPCWLSRTENPEEVLQVFMNILPDVTEHRRLSIIVHLLSTLGESGSLASLLSLLFHSLASKSNNLENLSTKWEYTFALQVCQQYSCMVWLPSLVALLQKIEMGMWVPQLFVQLLVAMKFIGDKLQDPEIAFKIKSGEDVDSIQSTSGDLMELVVTHMQLVGSRRKQHGVSDSLAKELKEVMNNVLTAVSKGLLPSTYFQVIITLLGHSDRNVRKKALGLVCDMGKELTMLTQKHNKKVMNPSVRSSWLRFDEVASRHFEKMLHEILKIVDDSVSTSKHASLRLSSISTLETLVTVFPSSDSVFNTCLATVIKHIHSEDLAISSGCFRTVGALINVLGPRALPELPSIMNHVFQRCDDMSSNSNESLFMSILVTIEAVIDKLGGFLNPYLPQILELVILRPQYANNSSSKLKSKADNVRKLIAEKIPVRLSLPPLLKIYSEAIKIGDSGLSVLFQMLGNFISTMDRSSISAYYLNIFDMCLVALDICRKHPASVKNVTAVEKDVINAMVVLTMKLTENMFKPLFIRCVEWSDNVDEQNDDSVPGSIDRAISFFGLIQKLVDSHRSLFVPYFKYFLNGLVRHLSDDDVATPGPTRKKKVKLMEPNVNKSPEHSRWHIRALVLSSLHKCFLYDTGNLEFLDSSNFQVLLKPIVSQIGVDPPSSLEQHPDVPSVNEVDELLVSCVGQMAVTSASDLLWKPLNHEVLMQTRSEKVRTRMLGLKIVKYLVENLREEYLVLLPETIPFLGELLEDVEPNVKSLAQEILKEMETLSEIGNHQSYAHSAYIFALIMDEIYYRVESLTENLHLLTAHHLLASTTTRFVATTMMPRWSRTLANIYKVGKLSKSDMPRDLYALPCRRISRVAAVEVPVASDEKYGGAKSEVNLNKLFRAKPCSLALPPGSALRIEEPNYEGLRQFLLKLMLFYSKQSKSIRAANVIYRRVISQVDKPAIYDVFSLEKTFRTNFSMLVVHMWLCLRRLKAEGKEGVELGQYVYEIYNHDLEMRVSKAGVNLLLSKWMRELEKVFYGNIVAFDTAMLPEAKQDDLQTAIWKNVFLEDGSSKLDAASLPAVMAFTRYVRRECTCLSLTDKEAMFSGNFLFTSLENPKP</sequence>
<proteinExistence type="inferred from homology"/>
<evidence type="ECO:0000256" key="5">
    <source>
        <dbReference type="ARBA" id="ARBA00023242"/>
    </source>
</evidence>
<keyword evidence="3" id="KW-0690">Ribosome biogenesis</keyword>
<keyword evidence="5" id="KW-0539">Nucleus</keyword>
<organism evidence="8 9">
    <name type="scientific">Lactuca saligna</name>
    <name type="common">Willowleaf lettuce</name>
    <dbReference type="NCBI Taxonomy" id="75948"/>
    <lineage>
        <taxon>Eukaryota</taxon>
        <taxon>Viridiplantae</taxon>
        <taxon>Streptophyta</taxon>
        <taxon>Embryophyta</taxon>
        <taxon>Tracheophyta</taxon>
        <taxon>Spermatophyta</taxon>
        <taxon>Magnoliopsida</taxon>
        <taxon>eudicotyledons</taxon>
        <taxon>Gunneridae</taxon>
        <taxon>Pentapetalae</taxon>
        <taxon>asterids</taxon>
        <taxon>campanulids</taxon>
        <taxon>Asterales</taxon>
        <taxon>Asteraceae</taxon>
        <taxon>Cichorioideae</taxon>
        <taxon>Cichorieae</taxon>
        <taxon>Lactucinae</taxon>
        <taxon>Lactuca</taxon>
    </lineage>
</organism>
<dbReference type="Pfam" id="PF08146">
    <property type="entry name" value="BP28CT"/>
    <property type="match status" value="1"/>
</dbReference>
<accession>A0AA35ZP57</accession>
<evidence type="ECO:0000256" key="1">
    <source>
        <dbReference type="ARBA" id="ARBA00004604"/>
    </source>
</evidence>
<dbReference type="GO" id="GO:0032040">
    <property type="term" value="C:small-subunit processome"/>
    <property type="evidence" value="ECO:0007669"/>
    <property type="project" value="TreeGrafter"/>
</dbReference>
<dbReference type="InterPro" id="IPR056473">
    <property type="entry name" value="HEAT_Utp10/HEAT1"/>
</dbReference>
<evidence type="ECO:0000313" key="8">
    <source>
        <dbReference type="EMBL" id="CAI9295788.1"/>
    </source>
</evidence>
<dbReference type="InterPro" id="IPR012954">
    <property type="entry name" value="BP28_C_dom"/>
</dbReference>
<name>A0AA35ZP57_LACSI</name>
<comment type="subcellular location">
    <subcellularLocation>
        <location evidence="1">Nucleus</location>
        <location evidence="1">Nucleolus</location>
    </subcellularLocation>
</comment>
<protein>
    <recommendedName>
        <fullName evidence="7">BP28 C-terminal domain-containing protein</fullName>
    </recommendedName>
</protein>